<organism evidence="1 2">
    <name type="scientific">Streptodolium elevatio</name>
    <dbReference type="NCBI Taxonomy" id="3157996"/>
    <lineage>
        <taxon>Bacteria</taxon>
        <taxon>Bacillati</taxon>
        <taxon>Actinomycetota</taxon>
        <taxon>Actinomycetes</taxon>
        <taxon>Kitasatosporales</taxon>
        <taxon>Streptomycetaceae</taxon>
        <taxon>Streptodolium</taxon>
    </lineage>
</organism>
<keyword evidence="2" id="KW-1185">Reference proteome</keyword>
<dbReference type="Proteomes" id="UP001551482">
    <property type="component" value="Unassembled WGS sequence"/>
</dbReference>
<sequence length="47" mass="5239">MRALLEHLDTVDSARVQCGLADLRSAWQPYRTGEPVVGYVDSLLAQH</sequence>
<evidence type="ECO:0000313" key="2">
    <source>
        <dbReference type="Proteomes" id="UP001551482"/>
    </source>
</evidence>
<dbReference type="RefSeq" id="WP_358364557.1">
    <property type="nucleotide sequence ID" value="NZ_JBEZFP010000217.1"/>
</dbReference>
<comment type="caution">
    <text evidence="1">The sequence shown here is derived from an EMBL/GenBank/DDBJ whole genome shotgun (WGS) entry which is preliminary data.</text>
</comment>
<protein>
    <submittedName>
        <fullName evidence="1">Uncharacterized protein</fullName>
    </submittedName>
</protein>
<accession>A0ABV3DW29</accession>
<reference evidence="1 2" key="1">
    <citation type="submission" date="2024-06" db="EMBL/GenBank/DDBJ databases">
        <title>The Natural Products Discovery Center: Release of the First 8490 Sequenced Strains for Exploring Actinobacteria Biosynthetic Diversity.</title>
        <authorList>
            <person name="Kalkreuter E."/>
            <person name="Kautsar S.A."/>
            <person name="Yang D."/>
            <person name="Bader C.D."/>
            <person name="Teijaro C.N."/>
            <person name="Fluegel L."/>
            <person name="Davis C.M."/>
            <person name="Simpson J.R."/>
            <person name="Lauterbach L."/>
            <person name="Steele A.D."/>
            <person name="Gui C."/>
            <person name="Meng S."/>
            <person name="Li G."/>
            <person name="Viehrig K."/>
            <person name="Ye F."/>
            <person name="Su P."/>
            <person name="Kiefer A.F."/>
            <person name="Nichols A."/>
            <person name="Cepeda A.J."/>
            <person name="Yan W."/>
            <person name="Fan B."/>
            <person name="Jiang Y."/>
            <person name="Adhikari A."/>
            <person name="Zheng C.-J."/>
            <person name="Schuster L."/>
            <person name="Cowan T.M."/>
            <person name="Smanski M.J."/>
            <person name="Chevrette M.G."/>
            <person name="De Carvalho L.P.S."/>
            <person name="Shen B."/>
        </authorList>
    </citation>
    <scope>NUCLEOTIDE SEQUENCE [LARGE SCALE GENOMIC DNA]</scope>
    <source>
        <strain evidence="1 2">NPDC048946</strain>
    </source>
</reference>
<proteinExistence type="predicted"/>
<name>A0ABV3DW29_9ACTN</name>
<dbReference type="EMBL" id="JBEZFP010000217">
    <property type="protein sequence ID" value="MEU8139948.1"/>
    <property type="molecule type" value="Genomic_DNA"/>
</dbReference>
<gene>
    <name evidence="1" type="ORF">AB0C36_41440</name>
</gene>
<evidence type="ECO:0000313" key="1">
    <source>
        <dbReference type="EMBL" id="MEU8139948.1"/>
    </source>
</evidence>